<proteinExistence type="predicted"/>
<dbReference type="PANTHER" id="PTHR46825">
    <property type="entry name" value="D-ALANYL-D-ALANINE-CARBOXYPEPTIDASE/ENDOPEPTIDASE AMPH"/>
    <property type="match status" value="1"/>
</dbReference>
<dbReference type="AlphaFoldDB" id="W7U156"/>
<dbReference type="InterPro" id="IPR050491">
    <property type="entry name" value="AmpC-like"/>
</dbReference>
<protein>
    <submittedName>
        <fullName evidence="3">Beta-lactamase/transpeptidase-like protein</fullName>
    </submittedName>
</protein>
<evidence type="ECO:0000313" key="4">
    <source>
        <dbReference type="Proteomes" id="UP000019335"/>
    </source>
</evidence>
<feature type="compositionally biased region" description="Basic and acidic residues" evidence="1">
    <location>
        <begin position="350"/>
        <end position="372"/>
    </location>
</feature>
<keyword evidence="4" id="KW-1185">Reference proteome</keyword>
<sequence>MLRGTEAAAALAGESLPPNSSLPVPPVVAHKCSNTIRGAFNDIILKNKGFGGGILRIESLARGLLWEGSWGKVQHSSKEEDMTPSTRFEIASITKTFVASTLMLLLARHSLSDFRTNSNLDFSANFSTSCTIPCLPPSSCGPLPSPSSSSAPYYKIRLSLGLDTTLADAAPFPSFLSSLCAPPHWRSATLRSLLSHTSGIADYWTDPSFLIAFSENSHRTWNADEILKDYAAKMPPLPTSFSPSPKRCSFTSCCSPSSSSSSSSSSSPSSSFPYAYSDTNYVLIGQLIEAWTGQKLHTVMNETLFLPLGLADTYFPYLQSSPSFSPFRARGAGKNARGKSGGGSSTKRRPGNERIDKEAKKERLPKKDEREAPSPSEGGNEVGKKNGARLPTAGPILSHRYESEEDLVNVPRQSADWAGGGLVSSAQDLTLFARKGLLGSRSGGREGVSLADIMMAESVLTGMNGVWSSLGLFVMDLEEEEDGVDGRIWGHDGWGHSFMFVYEPPQSDQQHAESDILILTGTVNQQDERADPWQAIMEGLRCMLKAGNSFDKNEKF</sequence>
<dbReference type="Gene3D" id="3.40.710.10">
    <property type="entry name" value="DD-peptidase/beta-lactamase superfamily"/>
    <property type="match status" value="3"/>
</dbReference>
<organism evidence="3 4">
    <name type="scientific">Nannochloropsis gaditana</name>
    <dbReference type="NCBI Taxonomy" id="72520"/>
    <lineage>
        <taxon>Eukaryota</taxon>
        <taxon>Sar</taxon>
        <taxon>Stramenopiles</taxon>
        <taxon>Ochrophyta</taxon>
        <taxon>Eustigmatophyceae</taxon>
        <taxon>Eustigmatales</taxon>
        <taxon>Monodopsidaceae</taxon>
        <taxon>Nannochloropsis</taxon>
    </lineage>
</organism>
<feature type="domain" description="Beta-lactamase-related" evidence="2">
    <location>
        <begin position="274"/>
        <end position="502"/>
    </location>
</feature>
<accession>W7U156</accession>
<comment type="caution">
    <text evidence="3">The sequence shown here is derived from an EMBL/GenBank/DDBJ whole genome shotgun (WGS) entry which is preliminary data.</text>
</comment>
<dbReference type="SUPFAM" id="SSF56601">
    <property type="entry name" value="beta-lactamase/transpeptidase-like"/>
    <property type="match status" value="2"/>
</dbReference>
<evidence type="ECO:0000259" key="2">
    <source>
        <dbReference type="Pfam" id="PF00144"/>
    </source>
</evidence>
<evidence type="ECO:0000313" key="3">
    <source>
        <dbReference type="EMBL" id="EWM26394.1"/>
    </source>
</evidence>
<evidence type="ECO:0000256" key="1">
    <source>
        <dbReference type="SAM" id="MobiDB-lite"/>
    </source>
</evidence>
<dbReference type="Proteomes" id="UP000019335">
    <property type="component" value="Chromosome 9"/>
</dbReference>
<feature type="domain" description="Beta-lactamase-related" evidence="2">
    <location>
        <begin position="69"/>
        <end position="231"/>
    </location>
</feature>
<dbReference type="InterPro" id="IPR012338">
    <property type="entry name" value="Beta-lactam/transpept-like"/>
</dbReference>
<reference evidence="3 4" key="1">
    <citation type="journal article" date="2014" name="Mol. Plant">
        <title>Chromosome Scale Genome Assembly and Transcriptome Profiling of Nannochloropsis gaditana in Nitrogen Depletion.</title>
        <authorList>
            <person name="Corteggiani Carpinelli E."/>
            <person name="Telatin A."/>
            <person name="Vitulo N."/>
            <person name="Forcato C."/>
            <person name="D'Angelo M."/>
            <person name="Schiavon R."/>
            <person name="Vezzi A."/>
            <person name="Giacometti G.M."/>
            <person name="Morosinotto T."/>
            <person name="Valle G."/>
        </authorList>
    </citation>
    <scope>NUCLEOTIDE SEQUENCE [LARGE SCALE GENOMIC DNA]</scope>
    <source>
        <strain evidence="3 4">B-31</strain>
    </source>
</reference>
<name>W7U156_9STRA</name>
<dbReference type="PANTHER" id="PTHR46825:SF7">
    <property type="entry name" value="D-ALANYL-D-ALANINE CARBOXYPEPTIDASE"/>
    <property type="match status" value="1"/>
</dbReference>
<dbReference type="EMBL" id="AZIL01000682">
    <property type="protein sequence ID" value="EWM26394.1"/>
    <property type="molecule type" value="Genomic_DNA"/>
</dbReference>
<feature type="region of interest" description="Disordered" evidence="1">
    <location>
        <begin position="326"/>
        <end position="393"/>
    </location>
</feature>
<dbReference type="Pfam" id="PF00144">
    <property type="entry name" value="Beta-lactamase"/>
    <property type="match status" value="2"/>
</dbReference>
<dbReference type="OrthoDB" id="73259at2759"/>
<dbReference type="InterPro" id="IPR001466">
    <property type="entry name" value="Beta-lactam-related"/>
</dbReference>
<gene>
    <name evidence="3" type="ORF">Naga_100715g2</name>
</gene>